<feature type="transmembrane region" description="Helical" evidence="2">
    <location>
        <begin position="24"/>
        <end position="43"/>
    </location>
</feature>
<dbReference type="SUPFAM" id="SSF103473">
    <property type="entry name" value="MFS general substrate transporter"/>
    <property type="match status" value="1"/>
</dbReference>
<dbReference type="Proteomes" id="UP000002588">
    <property type="component" value="Chromosome"/>
</dbReference>
<reference evidence="3 4" key="1">
    <citation type="journal article" date="2006" name="Nat. Biotechnol.">
        <title>Complete genome of the mutualistic, N2-fixing grass endophyte Azoarcus sp. strain BH72.</title>
        <authorList>
            <person name="Krause A."/>
            <person name="Ramakumar A."/>
            <person name="Bartels D."/>
            <person name="Battistoni F."/>
            <person name="Bekel T."/>
            <person name="Boch J."/>
            <person name="Boehm M."/>
            <person name="Friedrich F."/>
            <person name="Hurek T."/>
            <person name="Krause L."/>
            <person name="Linke B."/>
            <person name="McHardy A.C."/>
            <person name="Sarkar A."/>
            <person name="Schneiker S."/>
            <person name="Syed A.A."/>
            <person name="Thauer R."/>
            <person name="Vorhoelter F.-J."/>
            <person name="Weidner S."/>
            <person name="Puehler A."/>
            <person name="Reinhold-Hurek B."/>
            <person name="Kaiser O."/>
            <person name="Goesmann A."/>
        </authorList>
    </citation>
    <scope>NUCLEOTIDE SEQUENCE [LARGE SCALE GENOMIC DNA]</scope>
    <source>
        <strain evidence="3 4">BH72</strain>
    </source>
</reference>
<dbReference type="KEGG" id="azo:azo3313"/>
<dbReference type="EMBL" id="AM406670">
    <property type="protein sequence ID" value="CAL95929.1"/>
    <property type="molecule type" value="Genomic_DNA"/>
</dbReference>
<accession>A1KAS3</accession>
<feature type="transmembrane region" description="Helical" evidence="2">
    <location>
        <begin position="49"/>
        <end position="70"/>
    </location>
</feature>
<feature type="transmembrane region" description="Helical" evidence="2">
    <location>
        <begin position="267"/>
        <end position="286"/>
    </location>
</feature>
<dbReference type="InterPro" id="IPR036259">
    <property type="entry name" value="MFS_trans_sf"/>
</dbReference>
<dbReference type="Gene3D" id="1.20.1250.20">
    <property type="entry name" value="MFS general substrate transporter like domains"/>
    <property type="match status" value="2"/>
</dbReference>
<dbReference type="GO" id="GO:0008643">
    <property type="term" value="P:carbohydrate transport"/>
    <property type="evidence" value="ECO:0007669"/>
    <property type="project" value="InterPro"/>
</dbReference>
<feature type="transmembrane region" description="Helical" evidence="2">
    <location>
        <begin position="182"/>
        <end position="203"/>
    </location>
</feature>
<organism evidence="3 4">
    <name type="scientific">Azoarcus sp. (strain BH72)</name>
    <dbReference type="NCBI Taxonomy" id="418699"/>
    <lineage>
        <taxon>Bacteria</taxon>
        <taxon>Pseudomonadati</taxon>
        <taxon>Pseudomonadota</taxon>
        <taxon>Betaproteobacteria</taxon>
        <taxon>Rhodocyclales</taxon>
        <taxon>Zoogloeaceae</taxon>
        <taxon>Azoarcus</taxon>
    </lineage>
</organism>
<proteinExistence type="inferred from homology"/>
<feature type="transmembrane region" description="Helical" evidence="2">
    <location>
        <begin position="293"/>
        <end position="312"/>
    </location>
</feature>
<keyword evidence="2" id="KW-0812">Transmembrane</keyword>
<dbReference type="HOGENOM" id="CLU_027408_8_1_4"/>
<protein>
    <submittedName>
        <fullName evidence="3">Symporter protein</fullName>
    </submittedName>
</protein>
<keyword evidence="2" id="KW-1133">Transmembrane helix</keyword>
<name>A1KAS3_AZOSB</name>
<dbReference type="RefSeq" id="WP_011767036.1">
    <property type="nucleotide sequence ID" value="NC_008702.1"/>
</dbReference>
<feature type="transmembrane region" description="Helical" evidence="2">
    <location>
        <begin position="364"/>
        <end position="386"/>
    </location>
</feature>
<evidence type="ECO:0000313" key="3">
    <source>
        <dbReference type="EMBL" id="CAL95929.1"/>
    </source>
</evidence>
<comment type="similarity">
    <text evidence="1">Belongs to the sodium:galactoside symporter (TC 2.A.2) family.</text>
</comment>
<dbReference type="Pfam" id="PF13347">
    <property type="entry name" value="MFS_2"/>
    <property type="match status" value="1"/>
</dbReference>
<dbReference type="PANTHER" id="PTHR11328">
    <property type="entry name" value="MAJOR FACILITATOR SUPERFAMILY DOMAIN-CONTAINING PROTEIN"/>
    <property type="match status" value="1"/>
</dbReference>
<dbReference type="eggNOG" id="COG2211">
    <property type="taxonomic scope" value="Bacteria"/>
</dbReference>
<dbReference type="GO" id="GO:0005886">
    <property type="term" value="C:plasma membrane"/>
    <property type="evidence" value="ECO:0007669"/>
    <property type="project" value="TreeGrafter"/>
</dbReference>
<evidence type="ECO:0000256" key="2">
    <source>
        <dbReference type="SAM" id="Phobius"/>
    </source>
</evidence>
<evidence type="ECO:0000313" key="4">
    <source>
        <dbReference type="Proteomes" id="UP000002588"/>
    </source>
</evidence>
<feature type="transmembrane region" description="Helical" evidence="2">
    <location>
        <begin position="398"/>
        <end position="419"/>
    </location>
</feature>
<dbReference type="STRING" id="62928.azo3313"/>
<feature type="transmembrane region" description="Helical" evidence="2">
    <location>
        <begin position="318"/>
        <end position="343"/>
    </location>
</feature>
<evidence type="ECO:0000256" key="1">
    <source>
        <dbReference type="ARBA" id="ARBA00009617"/>
    </source>
</evidence>
<feature type="transmembrane region" description="Helical" evidence="2">
    <location>
        <begin position="90"/>
        <end position="108"/>
    </location>
</feature>
<feature type="transmembrane region" description="Helical" evidence="2">
    <location>
        <begin position="150"/>
        <end position="170"/>
    </location>
</feature>
<keyword evidence="2" id="KW-0472">Membrane</keyword>
<dbReference type="PANTHER" id="PTHR11328:SF24">
    <property type="entry name" value="MAJOR FACILITATOR SUPERFAMILY (MFS) PROFILE DOMAIN-CONTAINING PROTEIN"/>
    <property type="match status" value="1"/>
</dbReference>
<feature type="transmembrane region" description="Helical" evidence="2">
    <location>
        <begin position="114"/>
        <end position="138"/>
    </location>
</feature>
<sequence>MAAEPATTLPAEALPAATRRRARVLAYGALGLPLAFAALPIYVHVPRLYADQLGLPLAAVGAVLLLTRIIDAASDPLIGRACDRFRRRAVIVLALPLLAASLPALLAPPPDAGLGWLATMLVLVSLGYSLASIAYHAWGAELGQDAHERTVAVASREACALVGVMLAAALPTVLDRDAAVALGRLGMLFLPLLAAAALLTLLFGPAERAGHHSPAAGIAARPATLADPVLVRLLAVVAANAIAAAVPSATVLFFVADVLGADRQAGLFLLLYFAAAAAGLPLWVALARRLGKLRAWALAMAGAVLVFAWAAALGPGDAAAFAAVCVLSGLAFGADLALPAALLGDLLARDGRSGAGACFGWWNFVAKASLALAAGIALPLLGWLGYSPGAQDEAARDALRAVYALLPVALKCVALALLWRWRGWLDPCPAPEPRSPEET</sequence>
<dbReference type="InterPro" id="IPR039672">
    <property type="entry name" value="MFS_2"/>
</dbReference>
<dbReference type="AlphaFoldDB" id="A1KAS3"/>
<feature type="transmembrane region" description="Helical" evidence="2">
    <location>
        <begin position="229"/>
        <end position="255"/>
    </location>
</feature>
<keyword evidence="4" id="KW-1185">Reference proteome</keyword>
<dbReference type="GO" id="GO:0015293">
    <property type="term" value="F:symporter activity"/>
    <property type="evidence" value="ECO:0007669"/>
    <property type="project" value="InterPro"/>
</dbReference>
<gene>
    <name evidence="3" type="ordered locus">azo3313</name>
</gene>